<dbReference type="Proteomes" id="UP000182160">
    <property type="component" value="Unassembled WGS sequence"/>
</dbReference>
<reference evidence="1 2" key="1">
    <citation type="submission" date="2016-10" db="EMBL/GenBank/DDBJ databases">
        <authorList>
            <person name="de Groot N.N."/>
        </authorList>
    </citation>
    <scope>NUCLEOTIDE SEQUENCE [LARGE SCALE GENOMIC DNA]</scope>
    <source>
        <strain evidence="1 2">DSM 11457</strain>
    </source>
</reference>
<accession>A0A1H7W3W8</accession>
<evidence type="ECO:0000313" key="1">
    <source>
        <dbReference type="EMBL" id="SEM15677.1"/>
    </source>
</evidence>
<organism evidence="1 2">
    <name type="scientific">Roseovarius tolerans</name>
    <dbReference type="NCBI Taxonomy" id="74031"/>
    <lineage>
        <taxon>Bacteria</taxon>
        <taxon>Pseudomonadati</taxon>
        <taxon>Pseudomonadota</taxon>
        <taxon>Alphaproteobacteria</taxon>
        <taxon>Rhodobacterales</taxon>
        <taxon>Roseobacteraceae</taxon>
        <taxon>Roseovarius</taxon>
    </lineage>
</organism>
<protein>
    <submittedName>
        <fullName evidence="1">Uncharacterized protein</fullName>
    </submittedName>
</protein>
<proteinExistence type="predicted"/>
<name>A0A1H7W3W8_9RHOB</name>
<evidence type="ECO:0000313" key="2">
    <source>
        <dbReference type="Proteomes" id="UP000182160"/>
    </source>
</evidence>
<dbReference type="AlphaFoldDB" id="A0A1H7W3W8"/>
<dbReference type="EMBL" id="FOBO01000002">
    <property type="protein sequence ID" value="SEM15677.1"/>
    <property type="molecule type" value="Genomic_DNA"/>
</dbReference>
<gene>
    <name evidence="1" type="ORF">SAMN04488077_102270</name>
</gene>
<sequence length="267" mass="30107">MVDILTPHSRDFFFQSLNDGLSFCRKNAHSVDKWQIFESASFVEAYVKLDICICLHFRKHLRGNPEYFSLFLHRIPLRRTSHKVLPRSDCRVRNVSATIDSNSHGQANSVPSIGYTGYLARNTIIRSAVFSNAVWFQPDYGGFDRFRDSLATPPGQAVFYDDFSRFGPREVGVVFASDIGTSSDARGIDGLIENSFGEFHNLSSFSKNMVRDIVSEHELINLMARCRIILRDKSCIGVVLKEGLSVGTELVNCFVCPSEAAARYCKR</sequence>